<evidence type="ECO:0000256" key="6">
    <source>
        <dbReference type="SAM" id="MobiDB-lite"/>
    </source>
</evidence>
<accession>A0A222WJF1</accession>
<reference evidence="10 11" key="1">
    <citation type="submission" date="2017-03" db="EMBL/GenBank/DDBJ databases">
        <title>Complete genome sequence of Paenibacillus Kribbensis producing bioflocculants.</title>
        <authorList>
            <person name="Lee H.-G."/>
            <person name="Oh H.-M."/>
        </authorList>
    </citation>
    <scope>NUCLEOTIDE SEQUENCE [LARGE SCALE GENOMIC DNA]</scope>
    <source>
        <strain evidence="10 11">AM49</strain>
    </source>
</reference>
<evidence type="ECO:0000259" key="7">
    <source>
        <dbReference type="PROSITE" id="PS51192"/>
    </source>
</evidence>
<gene>
    <name evidence="10" type="ORF">B4V02_05070</name>
</gene>
<keyword evidence="11" id="KW-1185">Reference proteome</keyword>
<dbReference type="SMART" id="SM00487">
    <property type="entry name" value="DEXDc"/>
    <property type="match status" value="1"/>
</dbReference>
<dbReference type="InterPro" id="IPR014001">
    <property type="entry name" value="Helicase_ATP-bd"/>
</dbReference>
<feature type="region of interest" description="Disordered" evidence="6">
    <location>
        <begin position="380"/>
        <end position="461"/>
    </location>
</feature>
<dbReference type="SMART" id="SM00490">
    <property type="entry name" value="HELICc"/>
    <property type="match status" value="1"/>
</dbReference>
<dbReference type="PANTHER" id="PTHR47963:SF7">
    <property type="entry name" value="ATP-DEPENDENT RNA HELICASE YFML-RELATED"/>
    <property type="match status" value="1"/>
</dbReference>
<dbReference type="AlphaFoldDB" id="A0A222WJF1"/>
<dbReference type="CDD" id="cd00268">
    <property type="entry name" value="DEADc"/>
    <property type="match status" value="1"/>
</dbReference>
<dbReference type="InterPro" id="IPR050547">
    <property type="entry name" value="DEAD_box_RNA_helicases"/>
</dbReference>
<dbReference type="InterPro" id="IPR027417">
    <property type="entry name" value="P-loop_NTPase"/>
</dbReference>
<sequence length="461" mass="50751">MTLNFESLGIEPDLLTKLAEHEITQPSPVQAQAIPEMMKGKHVLARSQTGTGKTLAYLLPLLQAIDPQKKATQKMILAPSQELAMQIVREGQRYGEQRGIRVLGLIGGAAIKRQIEKLKDHPQLVVGTPGRVRELIAAKKLKMHNITTIVIDEVDQMFQLGGAGDVKNILGTAQRDRQLVFLSATLNDEIQALAKREMNDYVEIGIDPDQKTASGLEHYYFVTEERDKVDMLRRLVRHFNPRKALVFVNTTNAIGEIEAKLNHMGLTTASLYGDADKVTRSNVLARFREDKLKVLIASDVAARGLDIEGLEMVIHFDPATDSQAYVHRAGRTGRMGRKGLVVSVVTERETFIMRKFSRELDINITERALYGGRVVVPRPADAKRAPVKPSEARTISDAVESGKAPVRGENGRPGRTAAAGSASGKGKGAALSKAGKAQRERERKNKGAPRWLKEKGSKPNE</sequence>
<evidence type="ECO:0000259" key="9">
    <source>
        <dbReference type="PROSITE" id="PS51195"/>
    </source>
</evidence>
<feature type="compositionally biased region" description="Low complexity" evidence="6">
    <location>
        <begin position="417"/>
        <end position="435"/>
    </location>
</feature>
<dbReference type="PROSITE" id="PS51194">
    <property type="entry name" value="HELICASE_CTER"/>
    <property type="match status" value="1"/>
</dbReference>
<dbReference type="SUPFAM" id="SSF52540">
    <property type="entry name" value="P-loop containing nucleoside triphosphate hydrolases"/>
    <property type="match status" value="1"/>
</dbReference>
<feature type="domain" description="DEAD-box RNA helicase Q" evidence="9">
    <location>
        <begin position="3"/>
        <end position="31"/>
    </location>
</feature>
<dbReference type="GO" id="GO:0033592">
    <property type="term" value="F:RNA strand annealing activity"/>
    <property type="evidence" value="ECO:0007669"/>
    <property type="project" value="TreeGrafter"/>
</dbReference>
<evidence type="ECO:0000313" key="11">
    <source>
        <dbReference type="Proteomes" id="UP000214666"/>
    </source>
</evidence>
<evidence type="ECO:0000313" key="10">
    <source>
        <dbReference type="EMBL" id="ASR46104.1"/>
    </source>
</evidence>
<dbReference type="GO" id="GO:0005840">
    <property type="term" value="C:ribosome"/>
    <property type="evidence" value="ECO:0007669"/>
    <property type="project" value="TreeGrafter"/>
</dbReference>
<dbReference type="CDD" id="cd18787">
    <property type="entry name" value="SF2_C_DEAD"/>
    <property type="match status" value="1"/>
</dbReference>
<dbReference type="GO" id="GO:0003724">
    <property type="term" value="F:RNA helicase activity"/>
    <property type="evidence" value="ECO:0007669"/>
    <property type="project" value="InterPro"/>
</dbReference>
<evidence type="ECO:0000256" key="3">
    <source>
        <dbReference type="ARBA" id="ARBA00022806"/>
    </source>
</evidence>
<dbReference type="Gene3D" id="3.40.50.300">
    <property type="entry name" value="P-loop containing nucleotide triphosphate hydrolases"/>
    <property type="match status" value="2"/>
</dbReference>
<dbReference type="PROSITE" id="PS51192">
    <property type="entry name" value="HELICASE_ATP_BIND_1"/>
    <property type="match status" value="1"/>
</dbReference>
<keyword evidence="4" id="KW-0067">ATP-binding</keyword>
<dbReference type="OrthoDB" id="9805696at2"/>
<protein>
    <submittedName>
        <fullName evidence="10">DEAD/DEAH box helicase</fullName>
    </submittedName>
</protein>
<dbReference type="GO" id="GO:0016787">
    <property type="term" value="F:hydrolase activity"/>
    <property type="evidence" value="ECO:0007669"/>
    <property type="project" value="UniProtKB-KW"/>
</dbReference>
<dbReference type="InterPro" id="IPR044742">
    <property type="entry name" value="DEAD/DEAH_RhlB"/>
</dbReference>
<dbReference type="GO" id="GO:0005829">
    <property type="term" value="C:cytosol"/>
    <property type="evidence" value="ECO:0007669"/>
    <property type="project" value="TreeGrafter"/>
</dbReference>
<dbReference type="Pfam" id="PF00271">
    <property type="entry name" value="Helicase_C"/>
    <property type="match status" value="1"/>
</dbReference>
<keyword evidence="2" id="KW-0378">Hydrolase</keyword>
<name>A0A222WJF1_9BACL</name>
<dbReference type="STRING" id="172713.GCA_001705305_04523"/>
<evidence type="ECO:0000256" key="1">
    <source>
        <dbReference type="ARBA" id="ARBA00022741"/>
    </source>
</evidence>
<organism evidence="10 11">
    <name type="scientific">Paenibacillus kribbensis</name>
    <dbReference type="NCBI Taxonomy" id="172713"/>
    <lineage>
        <taxon>Bacteria</taxon>
        <taxon>Bacillati</taxon>
        <taxon>Bacillota</taxon>
        <taxon>Bacilli</taxon>
        <taxon>Bacillales</taxon>
        <taxon>Paenibacillaceae</taxon>
        <taxon>Paenibacillus</taxon>
    </lineage>
</organism>
<dbReference type="PROSITE" id="PS51195">
    <property type="entry name" value="Q_MOTIF"/>
    <property type="match status" value="1"/>
</dbReference>
<dbReference type="InterPro" id="IPR011545">
    <property type="entry name" value="DEAD/DEAH_box_helicase_dom"/>
</dbReference>
<dbReference type="EMBL" id="CP020028">
    <property type="protein sequence ID" value="ASR46104.1"/>
    <property type="molecule type" value="Genomic_DNA"/>
</dbReference>
<dbReference type="InterPro" id="IPR001650">
    <property type="entry name" value="Helicase_C-like"/>
</dbReference>
<feature type="compositionally biased region" description="Basic and acidic residues" evidence="6">
    <location>
        <begin position="437"/>
        <end position="461"/>
    </location>
</feature>
<keyword evidence="3 10" id="KW-0347">Helicase</keyword>
<evidence type="ECO:0000256" key="5">
    <source>
        <dbReference type="PROSITE-ProRule" id="PRU00552"/>
    </source>
</evidence>
<dbReference type="Pfam" id="PF00270">
    <property type="entry name" value="DEAD"/>
    <property type="match status" value="1"/>
</dbReference>
<evidence type="ECO:0000256" key="4">
    <source>
        <dbReference type="ARBA" id="ARBA00022840"/>
    </source>
</evidence>
<dbReference type="GO" id="GO:0005524">
    <property type="term" value="F:ATP binding"/>
    <property type="evidence" value="ECO:0007669"/>
    <property type="project" value="UniProtKB-KW"/>
</dbReference>
<proteinExistence type="predicted"/>
<dbReference type="Proteomes" id="UP000214666">
    <property type="component" value="Chromosome"/>
</dbReference>
<evidence type="ECO:0000256" key="2">
    <source>
        <dbReference type="ARBA" id="ARBA00022801"/>
    </source>
</evidence>
<keyword evidence="1" id="KW-0547">Nucleotide-binding</keyword>
<feature type="short sequence motif" description="Q motif" evidence="5">
    <location>
        <begin position="3"/>
        <end position="31"/>
    </location>
</feature>
<dbReference type="PANTHER" id="PTHR47963">
    <property type="entry name" value="DEAD-BOX ATP-DEPENDENT RNA HELICASE 47, MITOCHONDRIAL"/>
    <property type="match status" value="1"/>
</dbReference>
<dbReference type="KEGG" id="pkb:B4V02_05070"/>
<feature type="domain" description="Helicase ATP-binding" evidence="7">
    <location>
        <begin position="34"/>
        <end position="204"/>
    </location>
</feature>
<dbReference type="RefSeq" id="WP_094153972.1">
    <property type="nucleotide sequence ID" value="NZ_CP020028.1"/>
</dbReference>
<dbReference type="InterPro" id="IPR014014">
    <property type="entry name" value="RNA_helicase_DEAD_Q_motif"/>
</dbReference>
<dbReference type="GO" id="GO:0009409">
    <property type="term" value="P:response to cold"/>
    <property type="evidence" value="ECO:0007669"/>
    <property type="project" value="TreeGrafter"/>
</dbReference>
<evidence type="ECO:0000259" key="8">
    <source>
        <dbReference type="PROSITE" id="PS51194"/>
    </source>
</evidence>
<feature type="domain" description="Helicase C-terminal" evidence="8">
    <location>
        <begin position="215"/>
        <end position="375"/>
    </location>
</feature>